<organism evidence="2 3">
    <name type="scientific">Ceratobasidium theobromae</name>
    <dbReference type="NCBI Taxonomy" id="1582974"/>
    <lineage>
        <taxon>Eukaryota</taxon>
        <taxon>Fungi</taxon>
        <taxon>Dikarya</taxon>
        <taxon>Basidiomycota</taxon>
        <taxon>Agaricomycotina</taxon>
        <taxon>Agaricomycetes</taxon>
        <taxon>Cantharellales</taxon>
        <taxon>Ceratobasidiaceae</taxon>
        <taxon>Ceratobasidium</taxon>
    </lineage>
</organism>
<evidence type="ECO:0000313" key="2">
    <source>
        <dbReference type="EMBL" id="KAB5591822.1"/>
    </source>
</evidence>
<gene>
    <name evidence="2" type="ORF">CTheo_4725</name>
</gene>
<dbReference type="Pfam" id="PF12937">
    <property type="entry name" value="F-box-like"/>
    <property type="match status" value="1"/>
</dbReference>
<sequence length="604" mass="66724">MHHSRKKRSSGELVLRRNKALDLGLNLNLIIPPLVPPSTIAPGSHSQSTEDSLMKTEGAPLSPPAYFVYLPPELITKILSSTELSRRDLFNLALVNRQVNEFVTPLLYEHVRVHASMLPTDASGAFLVNADAQPAIPAHCLRLARDPELGAHVRTLHVSEIHKLHRPLVTCLPVMIDNMPHLAAFKWDVISGMDVESSNMILDAVRDSTELRSLRLGAKVGVNFADNHIQISGFQNLHDFSFRVLNSIHDDTARVIIQIVLSIVGASPELSSLDIRIPAYGSIGDALIGAPYRWPYLTRVSIAGFHIPEPVLAGFLSRHTGIRALRLDVRGTQSVGLAVLGIPRHALASLRMFTGTLSNILEIIDEHSLRRSLKDVRLINGSWLGFGHHGISKPVGLRLFKGLAVHRGMRTLYIDAIPLDMDVELLKAAANACPGLESLRFRWPKPLEQSYEELAHALSIFPRLTTVAVRVPDLSDTLHHSDPTPPPLVDPNPQIAPSSRKRYELPRVAAPQQKFVLLPVHVEEGDGVQNIAGWMVAHVCRRLEVFHILPPIRNGEVVKTVSGYTVRITRWAGYDLCDVEEASPADAALEQEWSDELVDEICLG</sequence>
<dbReference type="Proteomes" id="UP000383932">
    <property type="component" value="Unassembled WGS sequence"/>
</dbReference>
<proteinExistence type="predicted"/>
<dbReference type="OrthoDB" id="3142630at2759"/>
<dbReference type="EMBL" id="SSOP01000087">
    <property type="protein sequence ID" value="KAB5591822.1"/>
    <property type="molecule type" value="Genomic_DNA"/>
</dbReference>
<reference evidence="2 3" key="1">
    <citation type="journal article" date="2019" name="Fungal Biol. Biotechnol.">
        <title>Draft genome sequence of fastidious pathogen Ceratobasidium theobromae, which causes vascular-streak dieback in Theobroma cacao.</title>
        <authorList>
            <person name="Ali S.S."/>
            <person name="Asman A."/>
            <person name="Shao J."/>
            <person name="Firmansyah A.P."/>
            <person name="Susilo A.W."/>
            <person name="Rosmana A."/>
            <person name="McMahon P."/>
            <person name="Junaid M."/>
            <person name="Guest D."/>
            <person name="Kheng T.Y."/>
            <person name="Meinhardt L.W."/>
            <person name="Bailey B.A."/>
        </authorList>
    </citation>
    <scope>NUCLEOTIDE SEQUENCE [LARGE SCALE GENOMIC DNA]</scope>
    <source>
        <strain evidence="2 3">CT2</strain>
    </source>
</reference>
<dbReference type="SUPFAM" id="SSF52047">
    <property type="entry name" value="RNI-like"/>
    <property type="match status" value="1"/>
</dbReference>
<evidence type="ECO:0000259" key="1">
    <source>
        <dbReference type="Pfam" id="PF12937"/>
    </source>
</evidence>
<dbReference type="InterPro" id="IPR032675">
    <property type="entry name" value="LRR_dom_sf"/>
</dbReference>
<dbReference type="InterPro" id="IPR036047">
    <property type="entry name" value="F-box-like_dom_sf"/>
</dbReference>
<comment type="caution">
    <text evidence="2">The sequence shown here is derived from an EMBL/GenBank/DDBJ whole genome shotgun (WGS) entry which is preliminary data.</text>
</comment>
<evidence type="ECO:0000313" key="3">
    <source>
        <dbReference type="Proteomes" id="UP000383932"/>
    </source>
</evidence>
<dbReference type="InterPro" id="IPR001810">
    <property type="entry name" value="F-box_dom"/>
</dbReference>
<name>A0A5N5QJ96_9AGAM</name>
<keyword evidence="3" id="KW-1185">Reference proteome</keyword>
<feature type="domain" description="F-box" evidence="1">
    <location>
        <begin position="69"/>
        <end position="111"/>
    </location>
</feature>
<protein>
    <submittedName>
        <fullName evidence="2">F-box-like protein</fullName>
    </submittedName>
</protein>
<accession>A0A5N5QJ96</accession>
<dbReference type="SUPFAM" id="SSF81383">
    <property type="entry name" value="F-box domain"/>
    <property type="match status" value="1"/>
</dbReference>
<dbReference type="Gene3D" id="3.80.10.10">
    <property type="entry name" value="Ribonuclease Inhibitor"/>
    <property type="match status" value="1"/>
</dbReference>
<dbReference type="AlphaFoldDB" id="A0A5N5QJ96"/>